<dbReference type="CDD" id="cd01174">
    <property type="entry name" value="ribokinase"/>
    <property type="match status" value="1"/>
</dbReference>
<evidence type="ECO:0000256" key="9">
    <source>
        <dbReference type="HAMAP-Rule" id="MF_01987"/>
    </source>
</evidence>
<dbReference type="PANTHER" id="PTHR10584:SF166">
    <property type="entry name" value="RIBOKINASE"/>
    <property type="match status" value="1"/>
</dbReference>
<feature type="binding site" evidence="9">
    <location>
        <begin position="41"/>
        <end position="45"/>
    </location>
    <ligand>
        <name>substrate</name>
    </ligand>
</feature>
<keyword evidence="1 9" id="KW-0808">Transferase</keyword>
<proteinExistence type="inferred from homology"/>
<dbReference type="PANTHER" id="PTHR10584">
    <property type="entry name" value="SUGAR KINASE"/>
    <property type="match status" value="1"/>
</dbReference>
<feature type="domain" description="Carbohydrate kinase PfkB" evidence="11">
    <location>
        <begin position="4"/>
        <end position="287"/>
    </location>
</feature>
<feature type="active site" description="Proton acceptor" evidence="9">
    <location>
        <position position="248"/>
    </location>
</feature>
<dbReference type="PRINTS" id="PR00990">
    <property type="entry name" value="RIBOKINASE"/>
</dbReference>
<dbReference type="Proteomes" id="UP000004982">
    <property type="component" value="Unassembled WGS sequence"/>
</dbReference>
<keyword evidence="9" id="KW-0963">Cytoplasm</keyword>
<protein>
    <recommendedName>
        <fullName evidence="9 10">Ribokinase</fullName>
        <shortName evidence="9">RK</shortName>
        <ecNumber evidence="9 10">2.7.1.15</ecNumber>
    </recommendedName>
</protein>
<evidence type="ECO:0000256" key="10">
    <source>
        <dbReference type="NCBIfam" id="TIGR02152"/>
    </source>
</evidence>
<evidence type="ECO:0000256" key="7">
    <source>
        <dbReference type="ARBA" id="ARBA00022958"/>
    </source>
</evidence>
<dbReference type="EMBL" id="AFQE01000025">
    <property type="protein sequence ID" value="EGQ78031.1"/>
    <property type="molecule type" value="Genomic_DNA"/>
</dbReference>
<keyword evidence="4 9" id="KW-0418">Kinase</keyword>
<comment type="subunit">
    <text evidence="9">Homodimer.</text>
</comment>
<dbReference type="GO" id="GO:0005829">
    <property type="term" value="C:cytosol"/>
    <property type="evidence" value="ECO:0007669"/>
    <property type="project" value="TreeGrafter"/>
</dbReference>
<dbReference type="InterPro" id="IPR011611">
    <property type="entry name" value="PfkB_dom"/>
</dbReference>
<dbReference type="EC" id="2.7.1.15" evidence="9 10"/>
<reference evidence="12 14" key="1">
    <citation type="submission" date="2011-05" db="EMBL/GenBank/DDBJ databases">
        <authorList>
            <person name="Muzny D."/>
            <person name="Qin X."/>
            <person name="Deng J."/>
            <person name="Jiang H."/>
            <person name="Liu Y."/>
            <person name="Qu J."/>
            <person name="Song X.-Z."/>
            <person name="Zhang L."/>
            <person name="Thornton R."/>
            <person name="Coyle M."/>
            <person name="Francisco L."/>
            <person name="Jackson L."/>
            <person name="Javaid M."/>
            <person name="Korchina V."/>
            <person name="Kovar C."/>
            <person name="Mata R."/>
            <person name="Mathew T."/>
            <person name="Ngo R."/>
            <person name="Nguyen L."/>
            <person name="Nguyen N."/>
            <person name="Okwuonu G."/>
            <person name="Ongeri F."/>
            <person name="Pham C."/>
            <person name="Simmons D."/>
            <person name="Wilczek-Boney K."/>
            <person name="Hale W."/>
            <person name="Jakkamsetti A."/>
            <person name="Pham P."/>
            <person name="Ruth R."/>
            <person name="San Lucas F."/>
            <person name="Warren J."/>
            <person name="Zhang J."/>
            <person name="Zhao Z."/>
            <person name="Zhou C."/>
            <person name="Zhu D."/>
            <person name="Lee S."/>
            <person name="Bess C."/>
            <person name="Blankenburg K."/>
            <person name="Forbes L."/>
            <person name="Fu Q."/>
            <person name="Gubbala S."/>
            <person name="Hirani K."/>
            <person name="Jayaseelan J.C."/>
            <person name="Lara F."/>
            <person name="Munidasa M."/>
            <person name="Palculict T."/>
            <person name="Patil S."/>
            <person name="Pu L.-L."/>
            <person name="Saada N."/>
            <person name="Tang L."/>
            <person name="Weissenberger G."/>
            <person name="Zhu Y."/>
            <person name="Hemphill L."/>
            <person name="Shang Y."/>
            <person name="Youmans B."/>
            <person name="Ayvaz T."/>
            <person name="Ross M."/>
            <person name="Santibanez J."/>
            <person name="Aqrawi P."/>
            <person name="Gross S."/>
            <person name="Joshi V."/>
            <person name="Fowler G."/>
            <person name="Nazareth L."/>
            <person name="Reid J."/>
            <person name="Worley K."/>
            <person name="Petrosino J."/>
            <person name="Highlander S."/>
            <person name="Gibbs R."/>
        </authorList>
    </citation>
    <scope>NUCLEOTIDE SEQUENCE [LARGE SCALE GENOMIC DNA]</scope>
    <source>
        <strain evidence="12 14">ATCC 33926</strain>
    </source>
</reference>
<organism evidence="12 14">
    <name type="scientific">Neisseria macacae ATCC 33926</name>
    <dbReference type="NCBI Taxonomy" id="997348"/>
    <lineage>
        <taxon>Bacteria</taxon>
        <taxon>Pseudomonadati</taxon>
        <taxon>Pseudomonadota</taxon>
        <taxon>Betaproteobacteria</taxon>
        <taxon>Neisseriales</taxon>
        <taxon>Neisseriaceae</taxon>
        <taxon>Neisseria</taxon>
    </lineage>
</organism>
<dbReference type="RefSeq" id="WP_003776608.1">
    <property type="nucleotide sequence ID" value="NZ_CP094241.1"/>
</dbReference>
<keyword evidence="15" id="KW-1185">Reference proteome</keyword>
<name>A0AA36UL40_9NEIS</name>
<dbReference type="GO" id="GO:0019303">
    <property type="term" value="P:D-ribose catabolic process"/>
    <property type="evidence" value="ECO:0007669"/>
    <property type="project" value="UniProtKB-UniRule"/>
</dbReference>
<dbReference type="EMBL" id="CP094241">
    <property type="protein sequence ID" value="UNV84473.1"/>
    <property type="molecule type" value="Genomic_DNA"/>
</dbReference>
<feature type="binding site" evidence="9">
    <location>
        <position position="244"/>
    </location>
    <ligand>
        <name>K(+)</name>
        <dbReference type="ChEBI" id="CHEBI:29103"/>
    </ligand>
</feature>
<dbReference type="Proteomes" id="UP000829455">
    <property type="component" value="Chromosome"/>
</dbReference>
<reference evidence="13 15" key="2">
    <citation type="submission" date="2022-03" db="EMBL/GenBank/DDBJ databases">
        <title>Genome sequencing of Neisseria macacae.</title>
        <authorList>
            <person name="Baek M.-G."/>
        </authorList>
    </citation>
    <scope>NUCLEOTIDE SEQUENCE [LARGE SCALE GENOMIC DNA]</scope>
    <source>
        <strain evidence="13 15">ATCC 33926</strain>
    </source>
</reference>
<evidence type="ECO:0000256" key="2">
    <source>
        <dbReference type="ARBA" id="ARBA00022723"/>
    </source>
</evidence>
<feature type="binding site" evidence="9">
    <location>
        <begin position="13"/>
        <end position="15"/>
    </location>
    <ligand>
        <name>substrate</name>
    </ligand>
</feature>
<evidence type="ECO:0000256" key="8">
    <source>
        <dbReference type="ARBA" id="ARBA00023277"/>
    </source>
</evidence>
<feature type="binding site" evidence="9">
    <location>
        <position position="242"/>
    </location>
    <ligand>
        <name>K(+)</name>
        <dbReference type="ChEBI" id="CHEBI:29103"/>
    </ligand>
</feature>
<comment type="activity regulation">
    <text evidence="9">Activated by a monovalent cation that binds near, but not in, the active site. The most likely occupant of the site in vivo is potassium. Ion binding induces a conformational change that may alter substrate affinity.</text>
</comment>
<dbReference type="SUPFAM" id="SSF53613">
    <property type="entry name" value="Ribokinase-like"/>
    <property type="match status" value="1"/>
</dbReference>
<comment type="caution">
    <text evidence="9">Lacks conserved residue(s) required for the propagation of feature annotation.</text>
</comment>
<feature type="binding site" evidence="9">
    <location>
        <position position="185"/>
    </location>
    <ligand>
        <name>ATP</name>
        <dbReference type="ChEBI" id="CHEBI:30616"/>
    </ligand>
</feature>
<dbReference type="GO" id="GO:0005524">
    <property type="term" value="F:ATP binding"/>
    <property type="evidence" value="ECO:0007669"/>
    <property type="project" value="UniProtKB-UniRule"/>
</dbReference>
<evidence type="ECO:0000259" key="11">
    <source>
        <dbReference type="Pfam" id="PF00294"/>
    </source>
</evidence>
<feature type="binding site" evidence="9">
    <location>
        <begin position="215"/>
        <end position="220"/>
    </location>
    <ligand>
        <name>ATP</name>
        <dbReference type="ChEBI" id="CHEBI:30616"/>
    </ligand>
</feature>
<keyword evidence="7 9" id="KW-0630">Potassium</keyword>
<keyword evidence="3 9" id="KW-0547">Nucleotide-binding</keyword>
<feature type="binding site" evidence="9">
    <location>
        <position position="279"/>
    </location>
    <ligand>
        <name>K(+)</name>
        <dbReference type="ChEBI" id="CHEBI:29103"/>
    </ligand>
</feature>
<feature type="binding site" evidence="9">
    <location>
        <position position="276"/>
    </location>
    <ligand>
        <name>K(+)</name>
        <dbReference type="ChEBI" id="CHEBI:29103"/>
    </ligand>
</feature>
<evidence type="ECO:0000256" key="3">
    <source>
        <dbReference type="ARBA" id="ARBA00022741"/>
    </source>
</evidence>
<evidence type="ECO:0000256" key="5">
    <source>
        <dbReference type="ARBA" id="ARBA00022840"/>
    </source>
</evidence>
<evidence type="ECO:0000313" key="12">
    <source>
        <dbReference type="EMBL" id="EGQ78031.1"/>
    </source>
</evidence>
<dbReference type="Pfam" id="PF00294">
    <property type="entry name" value="PfkB"/>
    <property type="match status" value="1"/>
</dbReference>
<dbReference type="InterPro" id="IPR029056">
    <property type="entry name" value="Ribokinase-like"/>
</dbReference>
<dbReference type="Gene3D" id="3.40.1190.20">
    <property type="match status" value="1"/>
</dbReference>
<keyword evidence="8 9" id="KW-0119">Carbohydrate metabolism</keyword>
<dbReference type="NCBIfam" id="TIGR02152">
    <property type="entry name" value="D_ribokin_bact"/>
    <property type="match status" value="1"/>
</dbReference>
<evidence type="ECO:0000313" key="14">
    <source>
        <dbReference type="Proteomes" id="UP000004982"/>
    </source>
</evidence>
<evidence type="ECO:0000256" key="6">
    <source>
        <dbReference type="ARBA" id="ARBA00022842"/>
    </source>
</evidence>
<evidence type="ECO:0000256" key="1">
    <source>
        <dbReference type="ARBA" id="ARBA00022679"/>
    </source>
</evidence>
<keyword evidence="5 9" id="KW-0067">ATP-binding</keyword>
<feature type="binding site" evidence="9">
    <location>
        <position position="281"/>
    </location>
    <ligand>
        <name>K(+)</name>
        <dbReference type="ChEBI" id="CHEBI:29103"/>
    </ligand>
</feature>
<feature type="binding site" evidence="9">
    <location>
        <position position="141"/>
    </location>
    <ligand>
        <name>substrate</name>
    </ligand>
</feature>
<accession>A0AA36UL40</accession>
<dbReference type="InterPro" id="IPR002139">
    <property type="entry name" value="Ribo/fructo_kinase"/>
</dbReference>
<keyword evidence="6 9" id="KW-0460">Magnesium</keyword>
<comment type="function">
    <text evidence="9">Catalyzes the phosphorylation of ribose at O-5 in a reaction requiring ATP and magnesium. The resulting D-ribose-5-phosphate can then be used either for sythesis of nucleotides, histidine, and tryptophan, or as a component of the pentose phosphate pathway.</text>
</comment>
<dbReference type="HAMAP" id="MF_01987">
    <property type="entry name" value="Ribokinase"/>
    <property type="match status" value="1"/>
</dbReference>
<comment type="catalytic activity">
    <reaction evidence="9">
        <text>D-ribose + ATP = D-ribose 5-phosphate + ADP + H(+)</text>
        <dbReference type="Rhea" id="RHEA:13697"/>
        <dbReference type="ChEBI" id="CHEBI:15378"/>
        <dbReference type="ChEBI" id="CHEBI:30616"/>
        <dbReference type="ChEBI" id="CHEBI:47013"/>
        <dbReference type="ChEBI" id="CHEBI:78346"/>
        <dbReference type="ChEBI" id="CHEBI:456216"/>
        <dbReference type="EC" id="2.7.1.15"/>
    </reaction>
</comment>
<gene>
    <name evidence="9 12" type="primary">rbsK</name>
    <name evidence="12" type="ORF">HMPREF9418_0520</name>
    <name evidence="13" type="ORF">MON40_10735</name>
</gene>
<evidence type="ECO:0000313" key="13">
    <source>
        <dbReference type="EMBL" id="UNV84473.1"/>
    </source>
</evidence>
<dbReference type="GO" id="GO:0004747">
    <property type="term" value="F:ribokinase activity"/>
    <property type="evidence" value="ECO:0007669"/>
    <property type="project" value="UniProtKB-UniRule"/>
</dbReference>
<evidence type="ECO:0000256" key="4">
    <source>
        <dbReference type="ARBA" id="ARBA00022777"/>
    </source>
</evidence>
<comment type="cofactor">
    <cofactor evidence="9">
        <name>Mg(2+)</name>
        <dbReference type="ChEBI" id="CHEBI:18420"/>
    </cofactor>
    <text evidence="9">Requires a divalent cation, most likely magnesium in vivo, as an electrophilic catalyst to aid phosphoryl group transfer. It is the chelate of the metal and the nucleotide that is the actual substrate.</text>
</comment>
<sequence length="300" mass="31906">MLQAKIVVIGSINMDLVTRASKFPRAGETLLGNSFHRFMGGKGANQAIAAARLGADVCIVGAVGDDDFGYEMTTNLCREGIFTEHIQTLTGLPSGMANITVADDENAIIVIAGANMGLTVADIENAEQQIASADVVLSQLEIPMDCVITAAKLAKKYGKPFILNPAPAQFLPSELWELVTLLTPNRYELADCLGLSQDLNPEELILKAPCPVLMTMGDKGAVYKDGKDSLRYVSSFKVDTADTTGASDAFNGALSVFWNQGIETAVRKACAAAALSITQDGAQNGMPFKEELEQFLAAHQ</sequence>
<comment type="pathway">
    <text evidence="9">Carbohydrate metabolism; D-ribose degradation; D-ribose 5-phosphate from beta-D-ribopyranose: step 2/2.</text>
</comment>
<comment type="subcellular location">
    <subcellularLocation>
        <location evidence="9">Cytoplasm</location>
    </subcellularLocation>
</comment>
<feature type="binding site" evidence="9">
    <location>
        <position position="248"/>
    </location>
    <ligand>
        <name>substrate</name>
    </ligand>
</feature>
<dbReference type="InterPro" id="IPR011877">
    <property type="entry name" value="Ribokinase"/>
</dbReference>
<keyword evidence="2 9" id="KW-0479">Metal-binding</keyword>
<dbReference type="AlphaFoldDB" id="A0AA36UL40"/>
<dbReference type="GO" id="GO:0046872">
    <property type="term" value="F:metal ion binding"/>
    <property type="evidence" value="ECO:0007669"/>
    <property type="project" value="UniProtKB-KW"/>
</dbReference>
<evidence type="ECO:0000313" key="15">
    <source>
        <dbReference type="Proteomes" id="UP000829455"/>
    </source>
</evidence>
<comment type="similarity">
    <text evidence="9">Belongs to the carbohydrate kinase PfkB family. Ribokinase subfamily.</text>
</comment>